<name>A0A6F8XL11_9ACTN</name>
<protein>
    <submittedName>
        <fullName evidence="2">Uncharacterized protein</fullName>
    </submittedName>
</protein>
<dbReference type="InterPro" id="IPR027417">
    <property type="entry name" value="P-loop_NTPase"/>
</dbReference>
<dbReference type="GO" id="GO:0016887">
    <property type="term" value="F:ATP hydrolysis activity"/>
    <property type="evidence" value="ECO:0007669"/>
    <property type="project" value="InterPro"/>
</dbReference>
<evidence type="ECO:0000256" key="1">
    <source>
        <dbReference type="ARBA" id="ARBA00006611"/>
    </source>
</evidence>
<dbReference type="EMBL" id="AP022870">
    <property type="protein sequence ID" value="BCB74493.1"/>
    <property type="molecule type" value="Genomic_DNA"/>
</dbReference>
<reference evidence="2 3" key="2">
    <citation type="submission" date="2020-03" db="EMBL/GenBank/DDBJ databases">
        <authorList>
            <person name="Ichikawa N."/>
            <person name="Kimura A."/>
            <person name="Kitahashi Y."/>
            <person name="Uohara A."/>
        </authorList>
    </citation>
    <scope>NUCLEOTIDE SEQUENCE [LARGE SCALE GENOMIC DNA]</scope>
    <source>
        <strain evidence="2 3">NBRC 107702</strain>
    </source>
</reference>
<accession>A0A6F8XL11</accession>
<dbReference type="InterPro" id="IPR050921">
    <property type="entry name" value="T4SS_GSP_E_ATPase"/>
</dbReference>
<comment type="similarity">
    <text evidence="1">Belongs to the GSP E family.</text>
</comment>
<dbReference type="PANTHER" id="PTHR30486:SF6">
    <property type="entry name" value="TYPE IV PILUS RETRACTATION ATPASE PILT"/>
    <property type="match status" value="1"/>
</dbReference>
<evidence type="ECO:0000313" key="2">
    <source>
        <dbReference type="EMBL" id="BCB74493.1"/>
    </source>
</evidence>
<dbReference type="AlphaFoldDB" id="A0A6F8XL11"/>
<dbReference type="Proteomes" id="UP000502508">
    <property type="component" value="Chromosome"/>
</dbReference>
<dbReference type="SUPFAM" id="SSF52540">
    <property type="entry name" value="P-loop containing nucleoside triphosphate hydrolases"/>
    <property type="match status" value="1"/>
</dbReference>
<sequence length="253" mass="26722">MTDLVLHRPASVVDDAEAAAVEALRDVVGRRLAAAAAAGEQLPAGDRGAAVDAAIADALDGYARQRLQAGRPPLDAAAEARVHRTLRDLFTGVGGLQALLDDPTIETINISGFDNVWVRRRDGSKQRVGPVASSDAELEALLREQGAAAARRGGHERRFDRAEPELSVRLPNGARLHALMDVSDRVAASIRLFPPRQDTLRDLVGKGELTVGMAALFEALVRARRNIVVSGGPAAGKTTLLGALGYAIPRNGE</sequence>
<dbReference type="Gene3D" id="3.30.450.380">
    <property type="match status" value="1"/>
</dbReference>
<keyword evidence="3" id="KW-1185">Reference proteome</keyword>
<organism evidence="2 3">
    <name type="scientific">Phytohabitans flavus</name>
    <dbReference type="NCBI Taxonomy" id="1076124"/>
    <lineage>
        <taxon>Bacteria</taxon>
        <taxon>Bacillati</taxon>
        <taxon>Actinomycetota</taxon>
        <taxon>Actinomycetes</taxon>
        <taxon>Micromonosporales</taxon>
        <taxon>Micromonosporaceae</taxon>
    </lineage>
</organism>
<dbReference type="Gene3D" id="3.40.50.300">
    <property type="entry name" value="P-loop containing nucleotide triphosphate hydrolases"/>
    <property type="match status" value="1"/>
</dbReference>
<evidence type="ECO:0000313" key="3">
    <source>
        <dbReference type="Proteomes" id="UP000502508"/>
    </source>
</evidence>
<dbReference type="KEGG" id="pfla:Pflav_009030"/>
<dbReference type="PANTHER" id="PTHR30486">
    <property type="entry name" value="TWITCHING MOTILITY PROTEIN PILT"/>
    <property type="match status" value="1"/>
</dbReference>
<proteinExistence type="inferred from homology"/>
<gene>
    <name evidence="2" type="ORF">Pflav_009030</name>
</gene>
<reference evidence="2 3" key="1">
    <citation type="submission" date="2020-03" db="EMBL/GenBank/DDBJ databases">
        <title>Whole genome shotgun sequence of Phytohabitans flavus NBRC 107702.</title>
        <authorList>
            <person name="Komaki H."/>
            <person name="Tamura T."/>
        </authorList>
    </citation>
    <scope>NUCLEOTIDE SEQUENCE [LARGE SCALE GENOMIC DNA]</scope>
    <source>
        <strain evidence="2 3">NBRC 107702</strain>
    </source>
</reference>